<dbReference type="PROSITE" id="PS01011">
    <property type="entry name" value="FOLYLPOLYGLU_SYNT_1"/>
    <property type="match status" value="1"/>
</dbReference>
<evidence type="ECO:0000256" key="10">
    <source>
        <dbReference type="ARBA" id="ARBA00022741"/>
    </source>
</evidence>
<evidence type="ECO:0000256" key="11">
    <source>
        <dbReference type="ARBA" id="ARBA00022840"/>
    </source>
</evidence>
<comment type="pathway">
    <text evidence="3">Cofactor biosynthesis; tetrahydrofolylpolyglutamate biosynthesis.</text>
</comment>
<dbReference type="SUPFAM" id="SSF53244">
    <property type="entry name" value="MurD-like peptide ligases, peptide-binding domain"/>
    <property type="match status" value="1"/>
</dbReference>
<comment type="catalytic activity">
    <reaction evidence="20">
        <text>7,8-dihydropteroate + L-glutamate + ATP = 7,8-dihydrofolate + ADP + phosphate + H(+)</text>
        <dbReference type="Rhea" id="RHEA:23584"/>
        <dbReference type="ChEBI" id="CHEBI:15378"/>
        <dbReference type="ChEBI" id="CHEBI:17839"/>
        <dbReference type="ChEBI" id="CHEBI:29985"/>
        <dbReference type="ChEBI" id="CHEBI:30616"/>
        <dbReference type="ChEBI" id="CHEBI:43474"/>
        <dbReference type="ChEBI" id="CHEBI:57451"/>
        <dbReference type="ChEBI" id="CHEBI:456216"/>
        <dbReference type="EC" id="6.3.2.12"/>
    </reaction>
</comment>
<dbReference type="PIRSF" id="PIRSF001563">
    <property type="entry name" value="Folylpolyglu_synth"/>
    <property type="match status" value="1"/>
</dbReference>
<keyword evidence="9" id="KW-0479">Metal-binding</keyword>
<keyword evidence="25" id="KW-1185">Reference proteome</keyword>
<evidence type="ECO:0000256" key="17">
    <source>
        <dbReference type="ARBA" id="ARBA00047493"/>
    </source>
</evidence>
<evidence type="ECO:0000256" key="3">
    <source>
        <dbReference type="ARBA" id="ARBA00005150"/>
    </source>
</evidence>
<dbReference type="Gene3D" id="3.90.190.20">
    <property type="entry name" value="Mur ligase, C-terminal domain"/>
    <property type="match status" value="1"/>
</dbReference>
<keyword evidence="8 21" id="KW-0436">Ligase</keyword>
<dbReference type="InterPro" id="IPR018109">
    <property type="entry name" value="Folylpolyglutamate_synth_CS"/>
</dbReference>
<evidence type="ECO:0000256" key="15">
    <source>
        <dbReference type="ARBA" id="ARBA00030592"/>
    </source>
</evidence>
<comment type="catalytic activity">
    <reaction evidence="19">
        <text>(6R)-5,10-methylenetetrahydrofolyl-(gamma-L-Glu)(n) + L-glutamate + ATP = (6R)-5,10-methylenetetrahydrofolyl-(gamma-L-Glu)(n+1) + ADP + phosphate + H(+)</text>
        <dbReference type="Rhea" id="RHEA:51912"/>
        <dbReference type="Rhea" id="RHEA-COMP:13257"/>
        <dbReference type="Rhea" id="RHEA-COMP:13258"/>
        <dbReference type="ChEBI" id="CHEBI:15378"/>
        <dbReference type="ChEBI" id="CHEBI:29985"/>
        <dbReference type="ChEBI" id="CHEBI:30616"/>
        <dbReference type="ChEBI" id="CHEBI:43474"/>
        <dbReference type="ChEBI" id="CHEBI:136572"/>
        <dbReference type="ChEBI" id="CHEBI:456216"/>
        <dbReference type="EC" id="6.3.2.17"/>
    </reaction>
</comment>
<evidence type="ECO:0000256" key="19">
    <source>
        <dbReference type="ARBA" id="ARBA00049035"/>
    </source>
</evidence>
<evidence type="ECO:0000256" key="20">
    <source>
        <dbReference type="ARBA" id="ARBA00049161"/>
    </source>
</evidence>
<feature type="domain" description="Mur ligase C-terminal" evidence="22">
    <location>
        <begin position="303"/>
        <end position="420"/>
    </location>
</feature>
<dbReference type="PROSITE" id="PS01012">
    <property type="entry name" value="FOLYLPOLYGLU_SYNT_2"/>
    <property type="match status" value="1"/>
</dbReference>
<evidence type="ECO:0000256" key="18">
    <source>
        <dbReference type="ARBA" id="ARBA00047808"/>
    </source>
</evidence>
<accession>A0ABS9L0A9</accession>
<evidence type="ECO:0000256" key="9">
    <source>
        <dbReference type="ARBA" id="ARBA00022723"/>
    </source>
</evidence>
<keyword evidence="13" id="KW-0289">Folate biosynthesis</keyword>
<name>A0ABS9L0A9_9BACT</name>
<gene>
    <name evidence="24" type="ORF">LZZ85_27395</name>
</gene>
<dbReference type="InterPro" id="IPR004101">
    <property type="entry name" value="Mur_ligase_C"/>
</dbReference>
<dbReference type="EC" id="6.3.2.12" evidence="5"/>
<dbReference type="InterPro" id="IPR001645">
    <property type="entry name" value="Folylpolyglutamate_synth"/>
</dbReference>
<comment type="caution">
    <text evidence="24">The sequence shown here is derived from an EMBL/GenBank/DDBJ whole genome shotgun (WGS) entry which is preliminary data.</text>
</comment>
<evidence type="ECO:0000256" key="21">
    <source>
        <dbReference type="PIRNR" id="PIRNR001563"/>
    </source>
</evidence>
<evidence type="ECO:0000256" key="4">
    <source>
        <dbReference type="ARBA" id="ARBA00008276"/>
    </source>
</evidence>
<comment type="pathway">
    <text evidence="2">Cofactor biosynthesis; tetrahydrofolate biosynthesis; 7,8-dihydrofolate from 2-amino-4-hydroxy-6-hydroxymethyl-7,8-dihydropteridine diphosphate and 4-aminobenzoate: step 2/2.</text>
</comment>
<evidence type="ECO:0000256" key="5">
    <source>
        <dbReference type="ARBA" id="ARBA00013023"/>
    </source>
</evidence>
<dbReference type="PANTHER" id="PTHR11136:SF0">
    <property type="entry name" value="DIHYDROFOLATE SYNTHETASE-RELATED"/>
    <property type="match status" value="1"/>
</dbReference>
<evidence type="ECO:0000256" key="2">
    <source>
        <dbReference type="ARBA" id="ARBA00004799"/>
    </source>
</evidence>
<evidence type="ECO:0000256" key="1">
    <source>
        <dbReference type="ARBA" id="ARBA00002714"/>
    </source>
</evidence>
<dbReference type="SUPFAM" id="SSF53623">
    <property type="entry name" value="MurD-like peptide ligases, catalytic domain"/>
    <property type="match status" value="1"/>
</dbReference>
<evidence type="ECO:0000256" key="16">
    <source>
        <dbReference type="ARBA" id="ARBA00032510"/>
    </source>
</evidence>
<dbReference type="Pfam" id="PF02875">
    <property type="entry name" value="Mur_ligase_C"/>
    <property type="match status" value="1"/>
</dbReference>
<comment type="catalytic activity">
    <reaction evidence="18">
        <text>10-formyltetrahydrofolyl-(gamma-L-Glu)(n) + L-glutamate + ATP = 10-formyltetrahydrofolyl-(gamma-L-Glu)(n+1) + ADP + phosphate + H(+)</text>
        <dbReference type="Rhea" id="RHEA:51904"/>
        <dbReference type="Rhea" id="RHEA-COMP:13088"/>
        <dbReference type="Rhea" id="RHEA-COMP:14300"/>
        <dbReference type="ChEBI" id="CHEBI:15378"/>
        <dbReference type="ChEBI" id="CHEBI:29985"/>
        <dbReference type="ChEBI" id="CHEBI:30616"/>
        <dbReference type="ChEBI" id="CHEBI:43474"/>
        <dbReference type="ChEBI" id="CHEBI:134413"/>
        <dbReference type="ChEBI" id="CHEBI:456216"/>
        <dbReference type="EC" id="6.3.2.17"/>
    </reaction>
</comment>
<evidence type="ECO:0000313" key="24">
    <source>
        <dbReference type="EMBL" id="MCG2618059.1"/>
    </source>
</evidence>
<dbReference type="InterPro" id="IPR036565">
    <property type="entry name" value="Mur-like_cat_sf"/>
</dbReference>
<evidence type="ECO:0000256" key="14">
    <source>
        <dbReference type="ARBA" id="ARBA00030048"/>
    </source>
</evidence>
<evidence type="ECO:0000256" key="12">
    <source>
        <dbReference type="ARBA" id="ARBA00022842"/>
    </source>
</evidence>
<sequence>MNYDQTIDYLITRLPMFSRLGAAAYKADLNNIIRLCDFLGNPQRKFRSIHVAGTNGKGSVSHMLASILQAAGYKTALHTSPHLRDFRERIKVNGEMIPKEYVVSFTEKIKPVIDEIDPSFFEISVAMAFDYFADEQPDFAIIETGLGGRLDSTNILLPELSIITNIGWDHMNLLGDSLEKIAGEKAGIIKTNTPVVIGEVIPETKEVFIKTALEKAAQLTIASSNWQATDWKWKDHELQVEVAEQHRTDRQVYRLDLPGLYQTKNILTVLEACSILKTKGWNIPEEAIHTGFRQVKKTTGLHGRWEQIHQHPSVIMDVAHNEAGVKQLVAQLELTDHHALHIVLGMVKDKAIDKVLALLPHHAVYYFTQASIPRALEADELRSQAEAIGLKGKSYPDVNTALKQALAVAKQDDLILVCGSVFLVAEVNL</sequence>
<dbReference type="Proteomes" id="UP001165367">
    <property type="component" value="Unassembled WGS sequence"/>
</dbReference>
<evidence type="ECO:0000256" key="7">
    <source>
        <dbReference type="ARBA" id="ARBA00019357"/>
    </source>
</evidence>
<proteinExistence type="inferred from homology"/>
<keyword evidence="10 21" id="KW-0547">Nucleotide-binding</keyword>
<evidence type="ECO:0000259" key="22">
    <source>
        <dbReference type="Pfam" id="PF02875"/>
    </source>
</evidence>
<evidence type="ECO:0000256" key="8">
    <source>
        <dbReference type="ARBA" id="ARBA00022598"/>
    </source>
</evidence>
<dbReference type="Pfam" id="PF08245">
    <property type="entry name" value="Mur_ligase_M"/>
    <property type="match status" value="1"/>
</dbReference>
<dbReference type="InterPro" id="IPR013221">
    <property type="entry name" value="Mur_ligase_cen"/>
</dbReference>
<evidence type="ECO:0000259" key="23">
    <source>
        <dbReference type="Pfam" id="PF08245"/>
    </source>
</evidence>
<dbReference type="NCBIfam" id="TIGR01499">
    <property type="entry name" value="folC"/>
    <property type="match status" value="1"/>
</dbReference>
<evidence type="ECO:0000313" key="25">
    <source>
        <dbReference type="Proteomes" id="UP001165367"/>
    </source>
</evidence>
<reference evidence="24" key="1">
    <citation type="submission" date="2022-01" db="EMBL/GenBank/DDBJ databases">
        <authorList>
            <person name="Jo J.-H."/>
            <person name="Im W.-T."/>
        </authorList>
    </citation>
    <scope>NUCLEOTIDE SEQUENCE</scope>
    <source>
        <strain evidence="24">NA20</strain>
    </source>
</reference>
<evidence type="ECO:0000256" key="13">
    <source>
        <dbReference type="ARBA" id="ARBA00022909"/>
    </source>
</evidence>
<comment type="catalytic activity">
    <reaction evidence="17">
        <text>(6S)-5,6,7,8-tetrahydrofolyl-(gamma-L-Glu)(n) + L-glutamate + ATP = (6S)-5,6,7,8-tetrahydrofolyl-(gamma-L-Glu)(n+1) + ADP + phosphate + H(+)</text>
        <dbReference type="Rhea" id="RHEA:10580"/>
        <dbReference type="Rhea" id="RHEA-COMP:14738"/>
        <dbReference type="Rhea" id="RHEA-COMP:14740"/>
        <dbReference type="ChEBI" id="CHEBI:15378"/>
        <dbReference type="ChEBI" id="CHEBI:29985"/>
        <dbReference type="ChEBI" id="CHEBI:30616"/>
        <dbReference type="ChEBI" id="CHEBI:43474"/>
        <dbReference type="ChEBI" id="CHEBI:141005"/>
        <dbReference type="ChEBI" id="CHEBI:456216"/>
        <dbReference type="EC" id="6.3.2.17"/>
    </reaction>
</comment>
<keyword evidence="11 21" id="KW-0067">ATP-binding</keyword>
<dbReference type="InterPro" id="IPR036615">
    <property type="entry name" value="Mur_ligase_C_dom_sf"/>
</dbReference>
<keyword evidence="12" id="KW-0460">Magnesium</keyword>
<comment type="function">
    <text evidence="1">Functions in two distinct reactions of the de novo folate biosynthetic pathway. Catalyzes the addition of a glutamate residue to dihydropteroate (7,8-dihydropteroate or H2Pte) to form dihydrofolate (7,8-dihydrofolate monoglutamate or H2Pte-Glu). Also catalyzes successive additions of L-glutamate to tetrahydrofolate or 10-formyltetrahydrofolate or 5,10-methylenetetrahydrofolate, leading to folylpolyglutamate derivatives.</text>
</comment>
<dbReference type="EC" id="6.3.2.17" evidence="6"/>
<organism evidence="24 25">
    <name type="scientific">Terrimonas ginsenosidimutans</name>
    <dbReference type="NCBI Taxonomy" id="2908004"/>
    <lineage>
        <taxon>Bacteria</taxon>
        <taxon>Pseudomonadati</taxon>
        <taxon>Bacteroidota</taxon>
        <taxon>Chitinophagia</taxon>
        <taxon>Chitinophagales</taxon>
        <taxon>Chitinophagaceae</taxon>
        <taxon>Terrimonas</taxon>
    </lineage>
</organism>
<dbReference type="EMBL" id="JAKLTR010000031">
    <property type="protein sequence ID" value="MCG2618059.1"/>
    <property type="molecule type" value="Genomic_DNA"/>
</dbReference>
<protein>
    <recommendedName>
        <fullName evidence="7">Dihydrofolate synthase/folylpolyglutamate synthase</fullName>
        <ecNumber evidence="5">6.3.2.12</ecNumber>
        <ecNumber evidence="6">6.3.2.17</ecNumber>
    </recommendedName>
    <alternativeName>
        <fullName evidence="16">Folylpoly-gamma-glutamate synthetase-dihydrofolate synthetase</fullName>
    </alternativeName>
    <alternativeName>
        <fullName evidence="14">Folylpolyglutamate synthetase</fullName>
    </alternativeName>
    <alternativeName>
        <fullName evidence="15">Tetrahydrofolylpolyglutamate synthase</fullName>
    </alternativeName>
</protein>
<dbReference type="PANTHER" id="PTHR11136">
    <property type="entry name" value="FOLYLPOLYGLUTAMATE SYNTHASE-RELATED"/>
    <property type="match status" value="1"/>
</dbReference>
<evidence type="ECO:0000256" key="6">
    <source>
        <dbReference type="ARBA" id="ARBA00013025"/>
    </source>
</evidence>
<comment type="similarity">
    <text evidence="4 21">Belongs to the folylpolyglutamate synthase family.</text>
</comment>
<dbReference type="Gene3D" id="3.40.1190.10">
    <property type="entry name" value="Mur-like, catalytic domain"/>
    <property type="match status" value="1"/>
</dbReference>
<feature type="domain" description="Mur ligase central" evidence="23">
    <location>
        <begin position="51"/>
        <end position="272"/>
    </location>
</feature>
<dbReference type="RefSeq" id="WP_237877152.1">
    <property type="nucleotide sequence ID" value="NZ_JAKLTR010000031.1"/>
</dbReference>